<accession>A0A7S1V249</accession>
<proteinExistence type="predicted"/>
<feature type="region of interest" description="Disordered" evidence="1">
    <location>
        <begin position="312"/>
        <end position="356"/>
    </location>
</feature>
<dbReference type="InterPro" id="IPR036291">
    <property type="entry name" value="NAD(P)-bd_dom_sf"/>
</dbReference>
<name>A0A7S1V249_9STRA</name>
<feature type="region of interest" description="Disordered" evidence="1">
    <location>
        <begin position="92"/>
        <end position="141"/>
    </location>
</feature>
<feature type="region of interest" description="Disordered" evidence="1">
    <location>
        <begin position="416"/>
        <end position="449"/>
    </location>
</feature>
<evidence type="ECO:0008006" key="3">
    <source>
        <dbReference type="Google" id="ProtNLM"/>
    </source>
</evidence>
<feature type="region of interest" description="Disordered" evidence="1">
    <location>
        <begin position="529"/>
        <end position="568"/>
    </location>
</feature>
<dbReference type="AlphaFoldDB" id="A0A7S1V249"/>
<feature type="compositionally biased region" description="Acidic residues" evidence="1">
    <location>
        <begin position="205"/>
        <end position="227"/>
    </location>
</feature>
<evidence type="ECO:0000313" key="2">
    <source>
        <dbReference type="EMBL" id="CAD9285482.1"/>
    </source>
</evidence>
<feature type="compositionally biased region" description="Polar residues" evidence="1">
    <location>
        <begin position="537"/>
        <end position="556"/>
    </location>
</feature>
<dbReference type="EMBL" id="HBGK01027466">
    <property type="protein sequence ID" value="CAD9285482.1"/>
    <property type="molecule type" value="Transcribed_RNA"/>
</dbReference>
<dbReference type="InterPro" id="IPR052585">
    <property type="entry name" value="Lipid_raft_assoc_Zn_ADH"/>
</dbReference>
<feature type="compositionally biased region" description="Basic and acidic residues" evidence="1">
    <location>
        <begin position="228"/>
        <end position="240"/>
    </location>
</feature>
<gene>
    <name evidence="2" type="ORF">GOCE00092_LOCUS14215</name>
</gene>
<organism evidence="2">
    <name type="scientific">Grammatophora oceanica</name>
    <dbReference type="NCBI Taxonomy" id="210454"/>
    <lineage>
        <taxon>Eukaryota</taxon>
        <taxon>Sar</taxon>
        <taxon>Stramenopiles</taxon>
        <taxon>Ochrophyta</taxon>
        <taxon>Bacillariophyta</taxon>
        <taxon>Fragilariophyceae</taxon>
        <taxon>Fragilariophycidae</taxon>
        <taxon>Rhabdonematales</taxon>
        <taxon>Grammatophoraceae</taxon>
        <taxon>Grammatophora</taxon>
    </lineage>
</organism>
<dbReference type="Gene3D" id="3.90.180.10">
    <property type="entry name" value="Medium-chain alcohol dehydrogenases, catalytic domain"/>
    <property type="match status" value="1"/>
</dbReference>
<dbReference type="Gene3D" id="3.40.50.720">
    <property type="entry name" value="NAD(P)-binding Rossmann-like Domain"/>
    <property type="match status" value="1"/>
</dbReference>
<dbReference type="SUPFAM" id="SSF50129">
    <property type="entry name" value="GroES-like"/>
    <property type="match status" value="1"/>
</dbReference>
<dbReference type="Pfam" id="PF13602">
    <property type="entry name" value="ADH_zinc_N_2"/>
    <property type="match status" value="1"/>
</dbReference>
<dbReference type="InterPro" id="IPR011032">
    <property type="entry name" value="GroES-like_sf"/>
</dbReference>
<dbReference type="SUPFAM" id="SSF51735">
    <property type="entry name" value="NAD(P)-binding Rossmann-fold domains"/>
    <property type="match status" value="1"/>
</dbReference>
<feature type="compositionally biased region" description="Low complexity" evidence="1">
    <location>
        <begin position="315"/>
        <end position="324"/>
    </location>
</feature>
<dbReference type="PANTHER" id="PTHR43482:SF1">
    <property type="entry name" value="PROTEIN AST1-RELATED"/>
    <property type="match status" value="1"/>
</dbReference>
<reference evidence="2" key="1">
    <citation type="submission" date="2021-01" db="EMBL/GenBank/DDBJ databases">
        <authorList>
            <person name="Corre E."/>
            <person name="Pelletier E."/>
            <person name="Niang G."/>
            <person name="Scheremetjew M."/>
            <person name="Finn R."/>
            <person name="Kale V."/>
            <person name="Holt S."/>
            <person name="Cochrane G."/>
            <person name="Meng A."/>
            <person name="Brown T."/>
            <person name="Cohen L."/>
        </authorList>
    </citation>
    <scope>NUCLEOTIDE SEQUENCE</scope>
    <source>
        <strain evidence="2">CCMP 410</strain>
    </source>
</reference>
<feature type="region of interest" description="Disordered" evidence="1">
    <location>
        <begin position="202"/>
        <end position="282"/>
    </location>
</feature>
<feature type="region of interest" description="Disordered" evidence="1">
    <location>
        <begin position="1002"/>
        <end position="1029"/>
    </location>
</feature>
<dbReference type="PANTHER" id="PTHR43482">
    <property type="entry name" value="PROTEIN AST1-RELATED"/>
    <property type="match status" value="1"/>
</dbReference>
<protein>
    <recommendedName>
        <fullName evidence="3">Enoyl reductase (ER) domain-containing protein</fullName>
    </recommendedName>
</protein>
<sequence>MTTIPTDQPTQPRRPTFRIDRIFKVEEEIEERSGSLLDASFFPNYSKHGFACTSGGGDDFTAAMKRDDDASSTASSTEARFMDTTSMVEMDEFSTEGSGGDDTSADDSQTTLTERDSVATFTSSVHPNMGPLCGAGGAPSSSSRNNFLLFGDEDFVALHESIHEDEDERSTPHETTPQYFYSNLTSRVEAMMDTAAFITFLDHRDDEEDDDDDSYDDEEDDDEDDDDTTTHTRPMQEIRANRKTKKSTTTTKATTVADRVSTMEAELSDTSSTEERTSFFRTRSSRWLQRKKKQFLLEKIIREQEKQAQQEEQQKQLQQLGVQHQQEHKSKSTSKSNNKPQQQEQHQGIIKTAPSNDAIRPVKISFRDNGSLVGTDGLPSTTAFARQLQRAKARDAAGVDEDIRFEAVLPADFAFENQQQKDGRKWNWKKKQPQQQQQQQQSNEDSQAQVIATRAASGALCDDASAASDVITPKRQRIRALMQRVDSSRRSKGCFTNRANLQHQKSLSDLDETRSVTTEDVSVDDFLASPPRVLRRQPSTETNPTIASECSSSPSWQQQQQQQQQLADGGMIVSGAASKMGLGRLVCTAGNNKFREQEVAPIRSMDVRYNEFGTDPVQIMRVHRHDSLRLAWENGNNVCVRVEASTISEKDCRQRSGEYAAELETFTHFPIIPGRNFVGRVHLLRNGNETLSSLSNESTEQTPLRLGDRVLSLLPQGGGNARHAFASSKRLVRVPESLIAPEVVCLLETYLPAFQALHMKTTQSSKATTTNGVMEERYERGSLARRSLLIVGGAFTNNLGHALVELARNAGISKIYAVCKERQRELAKQWNVIPLSRKEHDWINPLQGSLDFVIDVGGGGSLKDMYQLVLNETGTYVVIGKEPFATASGRGSMSPLPLSPGKQVVAALASSKLICKKPTSSLSSPRSSLALVSITYYDIQESWKDQFELCKHDLHHLMVLLHKSRIKPKLVDSLPLSKVPKAHELLDTKRVEGVMVCDPWMKKAPSPRDQSGEYRDVSTPSISSSRSPS</sequence>
<evidence type="ECO:0000256" key="1">
    <source>
        <dbReference type="SAM" id="MobiDB-lite"/>
    </source>
</evidence>
<feature type="compositionally biased region" description="Low complexity" evidence="1">
    <location>
        <begin position="1018"/>
        <end position="1029"/>
    </location>
</feature>